<dbReference type="PANTHER" id="PTHR46506">
    <property type="entry name" value="OS05G0143600 PROTEIN"/>
    <property type="match status" value="1"/>
</dbReference>
<dbReference type="SUPFAM" id="SSF51101">
    <property type="entry name" value="Mannose-binding lectins"/>
    <property type="match status" value="1"/>
</dbReference>
<reference evidence="3" key="3">
    <citation type="submission" date="2015-04" db="UniProtKB">
        <authorList>
            <consortium name="EnsemblPlants"/>
        </authorList>
    </citation>
    <scope>IDENTIFICATION</scope>
</reference>
<name>A0A0D9VTT8_9ORYZ</name>
<reference evidence="3 4" key="1">
    <citation type="submission" date="2012-08" db="EMBL/GenBank/DDBJ databases">
        <title>Oryza genome evolution.</title>
        <authorList>
            <person name="Wing R.A."/>
        </authorList>
    </citation>
    <scope>NUCLEOTIDE SEQUENCE</scope>
</reference>
<proteinExistence type="predicted"/>
<evidence type="ECO:0000313" key="3">
    <source>
        <dbReference type="EnsemblPlants" id="LPERR03G14590.1"/>
    </source>
</evidence>
<dbReference type="Gramene" id="LPERR03G14590.1">
    <property type="protein sequence ID" value="LPERR03G14590.1"/>
    <property type="gene ID" value="LPERR03G14590"/>
</dbReference>
<dbReference type="EnsemblPlants" id="LPERR03G14590.1">
    <property type="protein sequence ID" value="LPERR03G14590.1"/>
    <property type="gene ID" value="LPERR03G14590"/>
</dbReference>
<dbReference type="AlphaFoldDB" id="A0A0D9VTT8"/>
<dbReference type="HOGENOM" id="CLU_078923_4_0_1"/>
<evidence type="ECO:0000259" key="2">
    <source>
        <dbReference type="PROSITE" id="PS51752"/>
    </source>
</evidence>
<dbReference type="InterPro" id="IPR001229">
    <property type="entry name" value="Jacalin-like_lectin_dom"/>
</dbReference>
<dbReference type="STRING" id="77586.A0A0D9VTT8"/>
<dbReference type="SMART" id="SM00915">
    <property type="entry name" value="Jacalin"/>
    <property type="match status" value="1"/>
</dbReference>
<feature type="domain" description="Jacalin-type lectin" evidence="2">
    <location>
        <begin position="3"/>
        <end position="154"/>
    </location>
</feature>
<reference evidence="4" key="2">
    <citation type="submission" date="2013-12" db="EMBL/GenBank/DDBJ databases">
        <authorList>
            <person name="Yu Y."/>
            <person name="Lee S."/>
            <person name="de Baynast K."/>
            <person name="Wissotski M."/>
            <person name="Liu L."/>
            <person name="Talag J."/>
            <person name="Goicoechea J."/>
            <person name="Angelova A."/>
            <person name="Jetty R."/>
            <person name="Kudrna D."/>
            <person name="Golser W."/>
            <person name="Rivera L."/>
            <person name="Zhang J."/>
            <person name="Wing R."/>
        </authorList>
    </citation>
    <scope>NUCLEOTIDE SEQUENCE</scope>
</reference>
<evidence type="ECO:0000313" key="4">
    <source>
        <dbReference type="Proteomes" id="UP000032180"/>
    </source>
</evidence>
<dbReference type="GO" id="GO:0030246">
    <property type="term" value="F:carbohydrate binding"/>
    <property type="evidence" value="ECO:0007669"/>
    <property type="project" value="UniProtKB-KW"/>
</dbReference>
<evidence type="ECO:0000256" key="1">
    <source>
        <dbReference type="ARBA" id="ARBA00022734"/>
    </source>
</evidence>
<keyword evidence="1" id="KW-0430">Lectin</keyword>
<keyword evidence="4" id="KW-1185">Reference proteome</keyword>
<protein>
    <recommendedName>
        <fullName evidence="2">Jacalin-type lectin domain-containing protein</fullName>
    </recommendedName>
</protein>
<sequence>MAVVKVGPFGGQAAGRVMDISPNQPPAQLKNIEIWHNETAGIITAIRFTYSNDQDDTFTVPNATNVWGDQRSGSPQTIIIDIDGGEYVTKMEGAHNGSHVSSLRITTNMKTSRWFGNQSKGNHPFSVPLNKGGILAFFVRASNRINAIGVYVGSVE</sequence>
<organism evidence="3 4">
    <name type="scientific">Leersia perrieri</name>
    <dbReference type="NCBI Taxonomy" id="77586"/>
    <lineage>
        <taxon>Eukaryota</taxon>
        <taxon>Viridiplantae</taxon>
        <taxon>Streptophyta</taxon>
        <taxon>Embryophyta</taxon>
        <taxon>Tracheophyta</taxon>
        <taxon>Spermatophyta</taxon>
        <taxon>Magnoliopsida</taxon>
        <taxon>Liliopsida</taxon>
        <taxon>Poales</taxon>
        <taxon>Poaceae</taxon>
        <taxon>BOP clade</taxon>
        <taxon>Oryzoideae</taxon>
        <taxon>Oryzeae</taxon>
        <taxon>Oryzinae</taxon>
        <taxon>Leersia</taxon>
    </lineage>
</organism>
<dbReference type="PROSITE" id="PS51752">
    <property type="entry name" value="JACALIN_LECTIN"/>
    <property type="match status" value="1"/>
</dbReference>
<dbReference type="Proteomes" id="UP000032180">
    <property type="component" value="Chromosome 3"/>
</dbReference>
<dbReference type="Pfam" id="PF01419">
    <property type="entry name" value="Jacalin"/>
    <property type="match status" value="1"/>
</dbReference>
<accession>A0A0D9VTT8</accession>
<dbReference type="Gene3D" id="2.100.10.30">
    <property type="entry name" value="Jacalin-like lectin domain"/>
    <property type="match status" value="1"/>
</dbReference>
<dbReference type="InterPro" id="IPR036404">
    <property type="entry name" value="Jacalin-like_lectin_dom_sf"/>
</dbReference>